<dbReference type="PANTHER" id="PTHR33495">
    <property type="entry name" value="ANTI-SIGMA FACTOR ANTAGONIST TM_1081-RELATED-RELATED"/>
    <property type="match status" value="1"/>
</dbReference>
<evidence type="ECO:0000256" key="1">
    <source>
        <dbReference type="ARBA" id="ARBA00009013"/>
    </source>
</evidence>
<dbReference type="PROSITE" id="PS50801">
    <property type="entry name" value="STAS"/>
    <property type="match status" value="1"/>
</dbReference>
<dbReference type="SUPFAM" id="SSF52091">
    <property type="entry name" value="SpoIIaa-like"/>
    <property type="match status" value="1"/>
</dbReference>
<comment type="similarity">
    <text evidence="1 2">Belongs to the anti-sigma-factor antagonist family.</text>
</comment>
<name>A0ABX1SD51_9PSEU</name>
<dbReference type="Gene3D" id="3.30.750.24">
    <property type="entry name" value="STAS domain"/>
    <property type="match status" value="1"/>
</dbReference>
<organism evidence="4 5">
    <name type="scientific">Pseudonocardia acidicola</name>
    <dbReference type="NCBI Taxonomy" id="2724939"/>
    <lineage>
        <taxon>Bacteria</taxon>
        <taxon>Bacillati</taxon>
        <taxon>Actinomycetota</taxon>
        <taxon>Actinomycetes</taxon>
        <taxon>Pseudonocardiales</taxon>
        <taxon>Pseudonocardiaceae</taxon>
        <taxon>Pseudonocardia</taxon>
    </lineage>
</organism>
<sequence>MTLVVGREGDAVVVVVGGEIDLVTGARLGDTLTAELTAGPKVLVVDLEQVRFFTSVGLTALALAQRMAQERGVDLRVVATTRTTLRPLQITGMVDDLAIYPSRTDALSGCSGAEPGSVPPQRSE</sequence>
<comment type="caution">
    <text evidence="4">The sequence shown here is derived from an EMBL/GenBank/DDBJ whole genome shotgun (WGS) entry which is preliminary data.</text>
</comment>
<evidence type="ECO:0000256" key="2">
    <source>
        <dbReference type="RuleBase" id="RU003749"/>
    </source>
</evidence>
<dbReference type="NCBIfam" id="TIGR00377">
    <property type="entry name" value="ant_ant_sig"/>
    <property type="match status" value="1"/>
</dbReference>
<dbReference type="CDD" id="cd07043">
    <property type="entry name" value="STAS_anti-anti-sigma_factors"/>
    <property type="match status" value="1"/>
</dbReference>
<evidence type="ECO:0000313" key="5">
    <source>
        <dbReference type="Proteomes" id="UP000820669"/>
    </source>
</evidence>
<evidence type="ECO:0000313" key="4">
    <source>
        <dbReference type="EMBL" id="NMH99501.1"/>
    </source>
</evidence>
<dbReference type="InterPro" id="IPR003658">
    <property type="entry name" value="Anti-sigma_ant"/>
</dbReference>
<reference evidence="4 5" key="1">
    <citation type="submission" date="2020-04" db="EMBL/GenBank/DDBJ databases">
        <authorList>
            <person name="Klaysubun C."/>
            <person name="Duangmal K."/>
            <person name="Lipun K."/>
        </authorList>
    </citation>
    <scope>NUCLEOTIDE SEQUENCE [LARGE SCALE GENOMIC DNA]</scope>
    <source>
        <strain evidence="4 5">K10HN5</strain>
    </source>
</reference>
<dbReference type="Proteomes" id="UP000820669">
    <property type="component" value="Unassembled WGS sequence"/>
</dbReference>
<feature type="domain" description="STAS" evidence="3">
    <location>
        <begin position="1"/>
        <end position="110"/>
    </location>
</feature>
<proteinExistence type="inferred from homology"/>
<keyword evidence="5" id="KW-1185">Reference proteome</keyword>
<dbReference type="InterPro" id="IPR036513">
    <property type="entry name" value="STAS_dom_sf"/>
</dbReference>
<protein>
    <recommendedName>
        <fullName evidence="2">Anti-sigma factor antagonist</fullName>
    </recommendedName>
</protein>
<dbReference type="Pfam" id="PF01740">
    <property type="entry name" value="STAS"/>
    <property type="match status" value="1"/>
</dbReference>
<dbReference type="PANTHER" id="PTHR33495:SF13">
    <property type="entry name" value="ANTI-SIGMA-F FACTOR ANTAGONIST RSFB"/>
    <property type="match status" value="1"/>
</dbReference>
<accession>A0ABX1SD51</accession>
<evidence type="ECO:0000259" key="3">
    <source>
        <dbReference type="PROSITE" id="PS50801"/>
    </source>
</evidence>
<dbReference type="EMBL" id="JAAXLA010000037">
    <property type="protein sequence ID" value="NMH99501.1"/>
    <property type="molecule type" value="Genomic_DNA"/>
</dbReference>
<gene>
    <name evidence="4" type="ORF">HF526_19590</name>
</gene>
<dbReference type="InterPro" id="IPR002645">
    <property type="entry name" value="STAS_dom"/>
</dbReference>
<dbReference type="RefSeq" id="WP_169382987.1">
    <property type="nucleotide sequence ID" value="NZ_JAAXLA010000037.1"/>
</dbReference>